<dbReference type="EMBL" id="JAINUF010000004">
    <property type="protein sequence ID" value="KAJ8364733.1"/>
    <property type="molecule type" value="Genomic_DNA"/>
</dbReference>
<keyword evidence="12" id="KW-0968">Cytoplasmic vesicle</keyword>
<dbReference type="Pfam" id="PF03188">
    <property type="entry name" value="Cytochrom_B561"/>
    <property type="match status" value="1"/>
</dbReference>
<proteinExistence type="predicted"/>
<dbReference type="GO" id="GO:0042584">
    <property type="term" value="C:chromaffin granule membrane"/>
    <property type="evidence" value="ECO:0007669"/>
    <property type="project" value="UniProtKB-SubCell"/>
</dbReference>
<evidence type="ECO:0000256" key="9">
    <source>
        <dbReference type="ARBA" id="ARBA00022989"/>
    </source>
</evidence>
<dbReference type="PROSITE" id="PS50939">
    <property type="entry name" value="CYTOCHROME_B561"/>
    <property type="match status" value="1"/>
</dbReference>
<keyword evidence="6" id="KW-0479">Metal-binding</keyword>
<evidence type="ECO:0000256" key="1">
    <source>
        <dbReference type="ARBA" id="ARBA00001970"/>
    </source>
</evidence>
<comment type="caution">
    <text evidence="22">The sequence shown here is derived from an EMBL/GenBank/DDBJ whole genome shotgun (WGS) entry which is preliminary data.</text>
</comment>
<feature type="transmembrane region" description="Helical" evidence="20">
    <location>
        <begin position="238"/>
        <end position="258"/>
    </location>
</feature>
<evidence type="ECO:0000256" key="5">
    <source>
        <dbReference type="ARBA" id="ARBA00022692"/>
    </source>
</evidence>
<dbReference type="Gene3D" id="1.20.120.1770">
    <property type="match status" value="1"/>
</dbReference>
<evidence type="ECO:0000313" key="23">
    <source>
        <dbReference type="Proteomes" id="UP001152622"/>
    </source>
</evidence>
<evidence type="ECO:0000256" key="15">
    <source>
        <dbReference type="ARBA" id="ARBA00030896"/>
    </source>
</evidence>
<evidence type="ECO:0000256" key="2">
    <source>
        <dbReference type="ARBA" id="ARBA00011738"/>
    </source>
</evidence>
<dbReference type="InterPro" id="IPR043205">
    <property type="entry name" value="CYB561/CYBRD1-like"/>
</dbReference>
<comment type="cofactor">
    <cofactor evidence="1">
        <name>heme b</name>
        <dbReference type="ChEBI" id="CHEBI:60344"/>
    </cofactor>
</comment>
<evidence type="ECO:0000256" key="10">
    <source>
        <dbReference type="ARBA" id="ARBA00023004"/>
    </source>
</evidence>
<evidence type="ECO:0000256" key="12">
    <source>
        <dbReference type="ARBA" id="ARBA00023329"/>
    </source>
</evidence>
<comment type="function">
    <text evidence="17">Transmembrane reductase that uses ascorbate as an electron donor in the cytoplasm and transfers electrons across membranes to reduce monodehydro-L-ascorbate radical in the lumen of secretory vesicles. It is therefore involved the regeneration and homeostasis within secretory vesicles of ascorbate which in turn provides reducing equivalents needed to support the activity of intravesicular enzymes.</text>
</comment>
<keyword evidence="10" id="KW-0408">Iron</keyword>
<keyword evidence="11 20" id="KW-0472">Membrane</keyword>
<dbReference type="OrthoDB" id="907479at2759"/>
<evidence type="ECO:0000256" key="16">
    <source>
        <dbReference type="ARBA" id="ARBA00032709"/>
    </source>
</evidence>
<gene>
    <name evidence="22" type="ORF">SKAU_G00135640</name>
</gene>
<evidence type="ECO:0000256" key="17">
    <source>
        <dbReference type="ARBA" id="ARBA00045973"/>
    </source>
</evidence>
<dbReference type="GO" id="GO:0005765">
    <property type="term" value="C:lysosomal membrane"/>
    <property type="evidence" value="ECO:0007669"/>
    <property type="project" value="TreeGrafter"/>
</dbReference>
<comment type="subunit">
    <text evidence="2">Homodimer.</text>
</comment>
<evidence type="ECO:0000259" key="21">
    <source>
        <dbReference type="PROSITE" id="PS50939"/>
    </source>
</evidence>
<accession>A0A9Q1FS90</accession>
<feature type="transmembrane region" description="Helical" evidence="20">
    <location>
        <begin position="196"/>
        <end position="218"/>
    </location>
</feature>
<evidence type="ECO:0000256" key="6">
    <source>
        <dbReference type="ARBA" id="ARBA00022723"/>
    </source>
</evidence>
<keyword evidence="3" id="KW-0813">Transport</keyword>
<evidence type="ECO:0000256" key="8">
    <source>
        <dbReference type="ARBA" id="ARBA00022982"/>
    </source>
</evidence>
<evidence type="ECO:0000256" key="4">
    <source>
        <dbReference type="ARBA" id="ARBA00022617"/>
    </source>
</evidence>
<evidence type="ECO:0000256" key="20">
    <source>
        <dbReference type="SAM" id="Phobius"/>
    </source>
</evidence>
<dbReference type="PANTHER" id="PTHR10106:SF14">
    <property type="entry name" value="TRANSMEMBRANE ASCORBATE-DEPENDENT REDUCTASE CYB561"/>
    <property type="match status" value="1"/>
</dbReference>
<keyword evidence="23" id="KW-1185">Reference proteome</keyword>
<evidence type="ECO:0000256" key="13">
    <source>
        <dbReference type="ARBA" id="ARBA00024185"/>
    </source>
</evidence>
<comment type="catalytic activity">
    <reaction evidence="19">
        <text>Fe(3+)(out) + L-ascorbate(in) = monodehydro-L-ascorbate radical(in) + Fe(2+)(out) + H(+)</text>
        <dbReference type="Rhea" id="RHEA:30403"/>
        <dbReference type="ChEBI" id="CHEBI:15378"/>
        <dbReference type="ChEBI" id="CHEBI:29033"/>
        <dbReference type="ChEBI" id="CHEBI:29034"/>
        <dbReference type="ChEBI" id="CHEBI:38290"/>
        <dbReference type="ChEBI" id="CHEBI:59513"/>
        <dbReference type="EC" id="7.2.1.3"/>
    </reaction>
    <physiologicalReaction direction="left-to-right" evidence="19">
        <dbReference type="Rhea" id="RHEA:30404"/>
    </physiologicalReaction>
</comment>
<dbReference type="FunFam" id="1.20.120.1770:FF:000001">
    <property type="entry name" value="Cytochrome b reductase 1"/>
    <property type="match status" value="1"/>
</dbReference>
<keyword evidence="7" id="KW-1278">Translocase</keyword>
<dbReference type="Proteomes" id="UP001152622">
    <property type="component" value="Chromosome 4"/>
</dbReference>
<keyword evidence="8" id="KW-0249">Electron transport</keyword>
<comment type="subcellular location">
    <subcellularLocation>
        <location evidence="13">Cytoplasmic vesicle</location>
        <location evidence="13">Secretory vesicle</location>
        <location evidence="13">Chromaffin granule membrane</location>
        <topology evidence="13">Multi-pass membrane protein</topology>
    </subcellularLocation>
</comment>
<evidence type="ECO:0000313" key="22">
    <source>
        <dbReference type="EMBL" id="KAJ8364733.1"/>
    </source>
</evidence>
<comment type="catalytic activity">
    <reaction evidence="18">
        <text>monodehydro-L-ascorbate radical(out) + L-ascorbate(in) = monodehydro-L-ascorbate radical(in) + L-ascorbate(out)</text>
        <dbReference type="Rhea" id="RHEA:66524"/>
        <dbReference type="ChEBI" id="CHEBI:38290"/>
        <dbReference type="ChEBI" id="CHEBI:59513"/>
    </reaction>
    <physiologicalReaction direction="left-to-right" evidence="18">
        <dbReference type="Rhea" id="RHEA:66525"/>
    </physiologicalReaction>
</comment>
<dbReference type="GO" id="GO:0140571">
    <property type="term" value="F:transmembrane ascorbate ferrireductase activity"/>
    <property type="evidence" value="ECO:0007669"/>
    <property type="project" value="UniProtKB-EC"/>
</dbReference>
<reference evidence="22" key="1">
    <citation type="journal article" date="2023" name="Science">
        <title>Genome structures resolve the early diversification of teleost fishes.</title>
        <authorList>
            <person name="Parey E."/>
            <person name="Louis A."/>
            <person name="Montfort J."/>
            <person name="Bouchez O."/>
            <person name="Roques C."/>
            <person name="Iampietro C."/>
            <person name="Lluch J."/>
            <person name="Castinel A."/>
            <person name="Donnadieu C."/>
            <person name="Desvignes T."/>
            <person name="Floi Bucao C."/>
            <person name="Jouanno E."/>
            <person name="Wen M."/>
            <person name="Mejri S."/>
            <person name="Dirks R."/>
            <person name="Jansen H."/>
            <person name="Henkel C."/>
            <person name="Chen W.J."/>
            <person name="Zahm M."/>
            <person name="Cabau C."/>
            <person name="Klopp C."/>
            <person name="Thompson A.W."/>
            <person name="Robinson-Rechavi M."/>
            <person name="Braasch I."/>
            <person name="Lecointre G."/>
            <person name="Bobe J."/>
            <person name="Postlethwait J.H."/>
            <person name="Berthelot C."/>
            <person name="Roest Crollius H."/>
            <person name="Guiguen Y."/>
        </authorList>
    </citation>
    <scope>NUCLEOTIDE SEQUENCE</scope>
    <source>
        <strain evidence="22">WJC10195</strain>
    </source>
</reference>
<feature type="transmembrane region" description="Helical" evidence="20">
    <location>
        <begin position="91"/>
        <end position="112"/>
    </location>
</feature>
<evidence type="ECO:0000256" key="7">
    <source>
        <dbReference type="ARBA" id="ARBA00022967"/>
    </source>
</evidence>
<keyword evidence="5 20" id="KW-0812">Transmembrane</keyword>
<feature type="transmembrane region" description="Helical" evidence="20">
    <location>
        <begin position="12"/>
        <end position="32"/>
    </location>
</feature>
<dbReference type="PANTHER" id="PTHR10106">
    <property type="entry name" value="CYTOCHROME B561-RELATED"/>
    <property type="match status" value="1"/>
</dbReference>
<organism evidence="22 23">
    <name type="scientific">Synaphobranchus kaupii</name>
    <name type="common">Kaup's arrowtooth eel</name>
    <dbReference type="NCBI Taxonomy" id="118154"/>
    <lineage>
        <taxon>Eukaryota</taxon>
        <taxon>Metazoa</taxon>
        <taxon>Chordata</taxon>
        <taxon>Craniata</taxon>
        <taxon>Vertebrata</taxon>
        <taxon>Euteleostomi</taxon>
        <taxon>Actinopterygii</taxon>
        <taxon>Neopterygii</taxon>
        <taxon>Teleostei</taxon>
        <taxon>Anguilliformes</taxon>
        <taxon>Synaphobranchidae</taxon>
        <taxon>Synaphobranchus</taxon>
    </lineage>
</organism>
<dbReference type="InterPro" id="IPR006593">
    <property type="entry name" value="Cyt_b561/ferric_Rdtase_TM"/>
</dbReference>
<name>A0A9Q1FS90_SYNKA</name>
<evidence type="ECO:0000256" key="3">
    <source>
        <dbReference type="ARBA" id="ARBA00022448"/>
    </source>
</evidence>
<keyword evidence="9 20" id="KW-1133">Transmembrane helix</keyword>
<dbReference type="AlphaFoldDB" id="A0A9Q1FS90"/>
<feature type="transmembrane region" description="Helical" evidence="20">
    <location>
        <begin position="165"/>
        <end position="184"/>
    </location>
</feature>
<keyword evidence="4" id="KW-0349">Heme</keyword>
<evidence type="ECO:0000256" key="18">
    <source>
        <dbReference type="ARBA" id="ARBA00047447"/>
    </source>
</evidence>
<feature type="transmembrane region" description="Helical" evidence="20">
    <location>
        <begin position="124"/>
        <end position="145"/>
    </location>
</feature>
<dbReference type="GO" id="GO:0046872">
    <property type="term" value="F:metal ion binding"/>
    <property type="evidence" value="ECO:0007669"/>
    <property type="project" value="UniProtKB-KW"/>
</dbReference>
<protein>
    <recommendedName>
        <fullName evidence="14">Transmembrane ascorbate-dependent reductase CYB561</fullName>
    </recommendedName>
    <alternativeName>
        <fullName evidence="15">Cytochrome b-561</fullName>
    </alternativeName>
    <alternativeName>
        <fullName evidence="16">Cytochrome b561</fullName>
    </alternativeName>
</protein>
<dbReference type="SMART" id="SM00665">
    <property type="entry name" value="B561"/>
    <property type="match status" value="1"/>
</dbReference>
<sequence length="290" mass="32305">MHKYNTIHSIILWIPRCLELAGLSTLLTAGILPKQIKRAERSASLCKLGRPVQATSAQRKLVRPAFAVEPLVNGRQSGVRAESSRVALFNVHPLCMVLGMVFLYGDAILVYRVFRNESKRSIKILHAVLHLIALIFSVIGFVAVFDFHAKAKIPDMYSLHSWCGMLTFVLFCLQWLMGLGFFLFPGASPWLRSWYLSLHIFFGLALLALAVATCLLGITEKLLFSIMSTYSKFAPEGVLANTLGLLLVGFGVLVGYIVTREEFRRPPHPEEEALSMHFKTLTEGESPSSP</sequence>
<evidence type="ECO:0000256" key="11">
    <source>
        <dbReference type="ARBA" id="ARBA00023136"/>
    </source>
</evidence>
<evidence type="ECO:0000256" key="19">
    <source>
        <dbReference type="ARBA" id="ARBA00048457"/>
    </source>
</evidence>
<feature type="domain" description="Cytochrome b561" evidence="21">
    <location>
        <begin position="52"/>
        <end position="259"/>
    </location>
</feature>
<evidence type="ECO:0000256" key="14">
    <source>
        <dbReference type="ARBA" id="ARBA00024231"/>
    </source>
</evidence>